<dbReference type="Proteomes" id="UP000290189">
    <property type="component" value="Unassembled WGS sequence"/>
</dbReference>
<comment type="subcellular location">
    <subcellularLocation>
        <location evidence="1">Membrane</location>
        <topology evidence="1">Multi-pass membrane protein</topology>
    </subcellularLocation>
</comment>
<dbReference type="OrthoDB" id="5547497at2759"/>
<reference evidence="7 9" key="1">
    <citation type="submission" date="2015-02" db="EMBL/GenBank/DDBJ databases">
        <authorList>
            <person name="Chooi Y.-H."/>
        </authorList>
    </citation>
    <scope>NUCLEOTIDE SEQUENCE [LARGE SCALE GENOMIC DNA]</scope>
    <source>
        <strain evidence="7">E3</strain>
    </source>
</reference>
<dbReference type="AlphaFoldDB" id="A0A0G4J768"/>
<sequence length="328" mass="34930">MAIESVVLAGIVANIASSVGIVITNKFVWSAHGFNFVATLSFLHFVTTALATRTLLAARFFEYKPAPLAGVMPVAIGTLGSVAFMNLNLAANSVGFYQISKLACIPATLILQYLLFKKQVSEKTRYSLLVILLGVGISTVTDVNVNFIGMAYALIAVAFTALGQIYTGSSQQQLGLDSMQLLHHSSPIIAVGMFVCIFLFDDVGALLQFEYTSSAVFLIALTCVLAVGVNVSNYLVIGKTSPITYQVVGHSKTCLVLVLGFLAFSTPVTLRSIAGIVIAMAGVIWYGEVKRVESNASAKLPQYVSVSKNDIALDTFDDGKLSDNEDSA</sequence>
<keyword evidence="2 5" id="KW-0812">Transmembrane</keyword>
<keyword evidence="3 5" id="KW-1133">Transmembrane helix</keyword>
<evidence type="ECO:0000313" key="7">
    <source>
        <dbReference type="EMBL" id="CEP03463.1"/>
    </source>
</evidence>
<name>A0A0G4J768_PLABS</name>
<feature type="domain" description="Sugar phosphate transporter" evidence="6">
    <location>
        <begin position="18"/>
        <end position="286"/>
    </location>
</feature>
<feature type="transmembrane region" description="Helical" evidence="5">
    <location>
        <begin position="34"/>
        <end position="56"/>
    </location>
</feature>
<feature type="transmembrane region" description="Helical" evidence="5">
    <location>
        <begin position="188"/>
        <end position="209"/>
    </location>
</feature>
<dbReference type="InterPro" id="IPR050186">
    <property type="entry name" value="TPT_transporter"/>
</dbReference>
<protein>
    <recommendedName>
        <fullName evidence="6">Sugar phosphate transporter domain-containing protein</fullName>
    </recommendedName>
</protein>
<evidence type="ECO:0000256" key="3">
    <source>
        <dbReference type="ARBA" id="ARBA00022989"/>
    </source>
</evidence>
<gene>
    <name evidence="7" type="ORF">PBRA_003221</name>
    <name evidence="8" type="ORF">PLBR_LOCUS2909</name>
</gene>
<reference evidence="8 10" key="2">
    <citation type="submission" date="2018-03" db="EMBL/GenBank/DDBJ databases">
        <authorList>
            <person name="Fogelqvist J."/>
        </authorList>
    </citation>
    <scope>NUCLEOTIDE SEQUENCE [LARGE SCALE GENOMIC DNA]</scope>
</reference>
<feature type="transmembrane region" description="Helical" evidence="5">
    <location>
        <begin position="95"/>
        <end position="114"/>
    </location>
</feature>
<evidence type="ECO:0000256" key="5">
    <source>
        <dbReference type="SAM" id="Phobius"/>
    </source>
</evidence>
<dbReference type="OMA" id="WMVVNTL"/>
<evidence type="ECO:0000313" key="8">
    <source>
        <dbReference type="EMBL" id="SPQ95694.1"/>
    </source>
</evidence>
<dbReference type="PANTHER" id="PTHR11132">
    <property type="entry name" value="SOLUTE CARRIER FAMILY 35"/>
    <property type="match status" value="1"/>
</dbReference>
<evidence type="ECO:0000313" key="9">
    <source>
        <dbReference type="Proteomes" id="UP000039324"/>
    </source>
</evidence>
<dbReference type="InterPro" id="IPR004853">
    <property type="entry name" value="Sugar_P_trans_dom"/>
</dbReference>
<keyword evidence="4 5" id="KW-0472">Membrane</keyword>
<dbReference type="GO" id="GO:0016020">
    <property type="term" value="C:membrane"/>
    <property type="evidence" value="ECO:0007669"/>
    <property type="project" value="UniProtKB-SubCell"/>
</dbReference>
<proteinExistence type="predicted"/>
<evidence type="ECO:0000256" key="1">
    <source>
        <dbReference type="ARBA" id="ARBA00004141"/>
    </source>
</evidence>
<evidence type="ECO:0000256" key="2">
    <source>
        <dbReference type="ARBA" id="ARBA00022692"/>
    </source>
</evidence>
<feature type="transmembrane region" description="Helical" evidence="5">
    <location>
        <begin position="68"/>
        <end position="89"/>
    </location>
</feature>
<feature type="transmembrane region" description="Helical" evidence="5">
    <location>
        <begin position="147"/>
        <end position="167"/>
    </location>
</feature>
<organism evidence="7 9">
    <name type="scientific">Plasmodiophora brassicae</name>
    <name type="common">Clubroot disease agent</name>
    <dbReference type="NCBI Taxonomy" id="37360"/>
    <lineage>
        <taxon>Eukaryota</taxon>
        <taxon>Sar</taxon>
        <taxon>Rhizaria</taxon>
        <taxon>Endomyxa</taxon>
        <taxon>Phytomyxea</taxon>
        <taxon>Plasmodiophorida</taxon>
        <taxon>Plasmodiophoridae</taxon>
        <taxon>Plasmodiophora</taxon>
    </lineage>
</organism>
<feature type="transmembrane region" description="Helical" evidence="5">
    <location>
        <begin position="7"/>
        <end position="28"/>
    </location>
</feature>
<evidence type="ECO:0000256" key="4">
    <source>
        <dbReference type="ARBA" id="ARBA00023136"/>
    </source>
</evidence>
<dbReference type="Pfam" id="PF03151">
    <property type="entry name" value="TPT"/>
    <property type="match status" value="1"/>
</dbReference>
<feature type="transmembrane region" description="Helical" evidence="5">
    <location>
        <begin position="270"/>
        <end position="287"/>
    </location>
</feature>
<keyword evidence="8" id="KW-0496">Mitochondrion</keyword>
<dbReference type="Proteomes" id="UP000039324">
    <property type="component" value="Unassembled WGS sequence"/>
</dbReference>
<evidence type="ECO:0000259" key="6">
    <source>
        <dbReference type="Pfam" id="PF03151"/>
    </source>
</evidence>
<dbReference type="EMBL" id="OVEO01000004">
    <property type="protein sequence ID" value="SPQ95694.1"/>
    <property type="molecule type" value="Genomic_DNA"/>
</dbReference>
<geneLocation type="mitochondrion" evidence="8"/>
<dbReference type="EMBL" id="CDSF01000144">
    <property type="protein sequence ID" value="CEP03463.1"/>
    <property type="molecule type" value="Genomic_DNA"/>
</dbReference>
<accession>A0A0G4J768</accession>
<evidence type="ECO:0000313" key="10">
    <source>
        <dbReference type="Proteomes" id="UP000290189"/>
    </source>
</evidence>
<feature type="transmembrane region" description="Helical" evidence="5">
    <location>
        <begin position="215"/>
        <end position="236"/>
    </location>
</feature>
<keyword evidence="9" id="KW-1185">Reference proteome</keyword>